<name>A0A2K8SHC2_9NOSO</name>
<sequence>MKTSYSKGLQESTYYILNQTGVLGVLLYELQPKTPRELLGHCSP</sequence>
<reference evidence="1 2" key="1">
    <citation type="submission" date="2017-11" db="EMBL/GenBank/DDBJ databases">
        <title>Complete genome of a free-living desiccation-tolerant cyanobacterium and its photosynthetic adaptation to extreme terrestrial habitat.</title>
        <authorList>
            <person name="Shang J."/>
        </authorList>
    </citation>
    <scope>NUCLEOTIDE SEQUENCE [LARGE SCALE GENOMIC DNA]</scope>
    <source>
        <strain evidence="1 2">CCNUN1</strain>
    </source>
</reference>
<accession>A0A2K8SHC2</accession>
<dbReference type="Proteomes" id="UP000232003">
    <property type="component" value="Chromosome"/>
</dbReference>
<dbReference type="KEGG" id="nfl:COO91_00058"/>
<protein>
    <submittedName>
        <fullName evidence="1">Uncharacterized protein</fullName>
    </submittedName>
</protein>
<evidence type="ECO:0000313" key="2">
    <source>
        <dbReference type="Proteomes" id="UP000232003"/>
    </source>
</evidence>
<proteinExistence type="predicted"/>
<gene>
    <name evidence="1" type="ORF">COO91_00058</name>
</gene>
<organism evidence="1 2">
    <name type="scientific">Nostoc flagelliforme CCNUN1</name>
    <dbReference type="NCBI Taxonomy" id="2038116"/>
    <lineage>
        <taxon>Bacteria</taxon>
        <taxon>Bacillati</taxon>
        <taxon>Cyanobacteriota</taxon>
        <taxon>Cyanophyceae</taxon>
        <taxon>Nostocales</taxon>
        <taxon>Nostocaceae</taxon>
        <taxon>Nostoc</taxon>
    </lineage>
</organism>
<evidence type="ECO:0000313" key="1">
    <source>
        <dbReference type="EMBL" id="AUB34245.1"/>
    </source>
</evidence>
<keyword evidence="2" id="KW-1185">Reference proteome</keyword>
<dbReference type="AlphaFoldDB" id="A0A2K8SHC2"/>
<dbReference type="EMBL" id="CP024785">
    <property type="protein sequence ID" value="AUB34245.1"/>
    <property type="molecule type" value="Genomic_DNA"/>
</dbReference>